<dbReference type="AlphaFoldDB" id="A0A2T9ZB63"/>
<comment type="caution">
    <text evidence="2">The sequence shown here is derived from an EMBL/GenBank/DDBJ whole genome shotgun (WGS) entry which is preliminary data.</text>
</comment>
<accession>A0A2T9ZB63</accession>
<organism evidence="2 3">
    <name type="scientific">Smittium megazygosporum</name>
    <dbReference type="NCBI Taxonomy" id="133381"/>
    <lineage>
        <taxon>Eukaryota</taxon>
        <taxon>Fungi</taxon>
        <taxon>Fungi incertae sedis</taxon>
        <taxon>Zoopagomycota</taxon>
        <taxon>Kickxellomycotina</taxon>
        <taxon>Harpellomycetes</taxon>
        <taxon>Harpellales</taxon>
        <taxon>Legeriomycetaceae</taxon>
        <taxon>Smittium</taxon>
    </lineage>
</organism>
<evidence type="ECO:0000313" key="2">
    <source>
        <dbReference type="EMBL" id="PVV01814.1"/>
    </source>
</evidence>
<name>A0A2T9ZB63_9FUNG</name>
<feature type="compositionally biased region" description="Basic and acidic residues" evidence="1">
    <location>
        <begin position="51"/>
        <end position="66"/>
    </location>
</feature>
<protein>
    <submittedName>
        <fullName evidence="2">Uncharacterized protein</fullName>
    </submittedName>
</protein>
<keyword evidence="3" id="KW-1185">Reference proteome</keyword>
<proteinExistence type="predicted"/>
<feature type="region of interest" description="Disordered" evidence="1">
    <location>
        <begin position="45"/>
        <end position="66"/>
    </location>
</feature>
<evidence type="ECO:0000256" key="1">
    <source>
        <dbReference type="SAM" id="MobiDB-lite"/>
    </source>
</evidence>
<dbReference type="Proteomes" id="UP000245609">
    <property type="component" value="Unassembled WGS sequence"/>
</dbReference>
<dbReference type="EMBL" id="MBFS01000778">
    <property type="protein sequence ID" value="PVV01814.1"/>
    <property type="molecule type" value="Genomic_DNA"/>
</dbReference>
<sequence>MLNKLKSLIGSKNYYDRNAALEMVNAFTLFISTIKVRMWPNGPPPTVERAFGPKEQSKLFEHSEEY</sequence>
<gene>
    <name evidence="2" type="ORF">BB560_003754</name>
</gene>
<reference evidence="2 3" key="1">
    <citation type="journal article" date="2018" name="MBio">
        <title>Comparative Genomics Reveals the Core Gene Toolbox for the Fungus-Insect Symbiosis.</title>
        <authorList>
            <person name="Wang Y."/>
            <person name="Stata M."/>
            <person name="Wang W."/>
            <person name="Stajich J.E."/>
            <person name="White M.M."/>
            <person name="Moncalvo J.M."/>
        </authorList>
    </citation>
    <scope>NUCLEOTIDE SEQUENCE [LARGE SCALE GENOMIC DNA]</scope>
    <source>
        <strain evidence="2 3">SC-DP-2</strain>
    </source>
</reference>
<evidence type="ECO:0000313" key="3">
    <source>
        <dbReference type="Proteomes" id="UP000245609"/>
    </source>
</evidence>